<evidence type="ECO:0008006" key="4">
    <source>
        <dbReference type="Google" id="ProtNLM"/>
    </source>
</evidence>
<dbReference type="EMBL" id="LR214986">
    <property type="protein sequence ID" value="VEU64913.1"/>
    <property type="molecule type" value="Genomic_DNA"/>
</dbReference>
<gene>
    <name evidence="2" type="ORF">NCTC10142_00680</name>
</gene>
<keyword evidence="2" id="KW-0614">Plasmid</keyword>
<accession>A0A449AIT9</accession>
<sequence>MKIKPIISLLSFGMILSVISCTNPIDIKNDKPKIQKDISDSELNNLNNITIYKINDLQNDLPKIMSIPLKKQNFNSYHIIDSNLEQINAIMDIIPDLYRKAFNIEIPNLNNTNYDKVQLILDKNRIKTYLLNAEPNQIKKIIKRLYEIVNEKITLIKELRVSFSDESHIRNSLICDNTNKENCGYYNIYKNKKFTQFDIKNENNTLTKFDQLDKIQTIENSYFMFLFLTKRNILLEFLNERSIIKDANSIANLSQNLKEIYSTLFDFVTLRPKIKIPNAKSKILSYQEFAKQNKSKLIKIINDTFNKKTINLINTNTNSPLLWDIYNIKNVSDNHFYKEKADKFELLNNNISPLTFKYLSEIKISDNKLKSLKLNIFGIHKSFDEQKFNEYKSLYQKSEKFINLIDLKRSLIKAKQLFSIILENRELVKQITKNDFDYNNFIDAIIKKDTKKQQLYLSLFDFRKWLLEHHIKAYEDKNDKQPYNSENAAKLLEKLINELIMNKEISDTTVFDPILKDENHKIYENKLLEFSKNSENIHILRFLNSFLDYINSIDTLLQYIPKEI</sequence>
<dbReference type="AlphaFoldDB" id="A0A449AIT9"/>
<feature type="signal peptide" evidence="1">
    <location>
        <begin position="1"/>
        <end position="20"/>
    </location>
</feature>
<geneLocation type="plasmid" evidence="2 3">
    <name>13</name>
</geneLocation>
<keyword evidence="1" id="KW-0732">Signal</keyword>
<evidence type="ECO:0000313" key="2">
    <source>
        <dbReference type="EMBL" id="VEU64913.1"/>
    </source>
</evidence>
<dbReference type="RefSeq" id="WP_129720753.1">
    <property type="nucleotide sequence ID" value="NZ_LR214986.1"/>
</dbReference>
<feature type="chain" id="PRO_5019547964" description="Lipoprotein" evidence="1">
    <location>
        <begin position="21"/>
        <end position="564"/>
    </location>
</feature>
<reference evidence="2 3" key="1">
    <citation type="submission" date="2019-01" db="EMBL/GenBank/DDBJ databases">
        <authorList>
            <consortium name="Pathogen Informatics"/>
        </authorList>
    </citation>
    <scope>NUCLEOTIDE SEQUENCE [LARGE SCALE GENOMIC DNA]</scope>
    <source>
        <strain evidence="2 3">NCTC10142</strain>
        <plasmid evidence="3">13</plasmid>
    </source>
</reference>
<dbReference type="PROSITE" id="PS51257">
    <property type="entry name" value="PROKAR_LIPOPROTEIN"/>
    <property type="match status" value="1"/>
</dbReference>
<proteinExistence type="predicted"/>
<evidence type="ECO:0000256" key="1">
    <source>
        <dbReference type="SAM" id="SignalP"/>
    </source>
</evidence>
<organism evidence="2 3">
    <name type="scientific">Mycoplasmopsis cynos</name>
    <dbReference type="NCBI Taxonomy" id="171284"/>
    <lineage>
        <taxon>Bacteria</taxon>
        <taxon>Bacillati</taxon>
        <taxon>Mycoplasmatota</taxon>
        <taxon>Mycoplasmoidales</taxon>
        <taxon>Metamycoplasmataceae</taxon>
        <taxon>Mycoplasmopsis</taxon>
    </lineage>
</organism>
<name>A0A449AIT9_9BACT</name>
<protein>
    <recommendedName>
        <fullName evidence="4">Lipoprotein</fullName>
    </recommendedName>
</protein>
<evidence type="ECO:0000313" key="3">
    <source>
        <dbReference type="Proteomes" id="UP000289506"/>
    </source>
</evidence>
<dbReference type="Proteomes" id="UP000289506">
    <property type="component" value="Plasmid 13"/>
</dbReference>